<keyword evidence="2" id="KW-1185">Reference proteome</keyword>
<gene>
    <name evidence="1" type="ORF">EGR_10711</name>
</gene>
<proteinExistence type="predicted"/>
<comment type="caution">
    <text evidence="1">The sequence shown here is derived from an EMBL/GenBank/DDBJ whole genome shotgun (WGS) entry which is preliminary data.</text>
</comment>
<reference evidence="1 2" key="1">
    <citation type="journal article" date="2013" name="Nat. Genet.">
        <title>The genome of the hydatid tapeworm Echinococcus granulosus.</title>
        <authorList>
            <person name="Zheng H."/>
            <person name="Zhang W."/>
            <person name="Zhang L."/>
            <person name="Zhang Z."/>
            <person name="Li J."/>
            <person name="Lu G."/>
            <person name="Zhu Y."/>
            <person name="Wang Y."/>
            <person name="Huang Y."/>
            <person name="Liu J."/>
            <person name="Kang H."/>
            <person name="Chen J."/>
            <person name="Wang L."/>
            <person name="Chen A."/>
            <person name="Yu S."/>
            <person name="Gao Z."/>
            <person name="Jin L."/>
            <person name="Gu W."/>
            <person name="Wang Z."/>
            <person name="Zhao L."/>
            <person name="Shi B."/>
            <person name="Wen H."/>
            <person name="Lin R."/>
            <person name="Jones M.K."/>
            <person name="Brejova B."/>
            <person name="Vinar T."/>
            <person name="Zhao G."/>
            <person name="McManus D.P."/>
            <person name="Chen Z."/>
            <person name="Zhou Y."/>
            <person name="Wang S."/>
        </authorList>
    </citation>
    <scope>NUCLEOTIDE SEQUENCE [LARGE SCALE GENOMIC DNA]</scope>
</reference>
<accession>W6U047</accession>
<dbReference type="GeneID" id="36346426"/>
<sequence>MYSFQHISAEHFIHTIWWPSSSSGCLKCEAWGFLSHLHICVAVKNPLICFDRVVLSEHLTSLTTNQPPLSNRYGFKSFENCIEYRESVFTFTTDIKCPAPPQICPPSCHSNVAPILKFIDFPFDLKFTPPIGHINPSLSGLIIYLQIRKIINK</sequence>
<evidence type="ECO:0000313" key="2">
    <source>
        <dbReference type="Proteomes" id="UP000019149"/>
    </source>
</evidence>
<organism evidence="1 2">
    <name type="scientific">Echinococcus granulosus</name>
    <name type="common">Hydatid tapeworm</name>
    <dbReference type="NCBI Taxonomy" id="6210"/>
    <lineage>
        <taxon>Eukaryota</taxon>
        <taxon>Metazoa</taxon>
        <taxon>Spiralia</taxon>
        <taxon>Lophotrochozoa</taxon>
        <taxon>Platyhelminthes</taxon>
        <taxon>Cestoda</taxon>
        <taxon>Eucestoda</taxon>
        <taxon>Cyclophyllidea</taxon>
        <taxon>Taeniidae</taxon>
        <taxon>Echinococcus</taxon>
        <taxon>Echinococcus granulosus group</taxon>
    </lineage>
</organism>
<dbReference type="KEGG" id="egl:EGR_10711"/>
<dbReference type="CTD" id="36346426"/>
<dbReference type="Proteomes" id="UP000019149">
    <property type="component" value="Unassembled WGS sequence"/>
</dbReference>
<name>W6U047_ECHGR</name>
<protein>
    <submittedName>
        <fullName evidence="1">Uncharacterized protein</fullName>
    </submittedName>
</protein>
<dbReference type="AlphaFoldDB" id="W6U047"/>
<dbReference type="EMBL" id="APAU02000256">
    <property type="protein sequence ID" value="EUB54435.1"/>
    <property type="molecule type" value="Genomic_DNA"/>
</dbReference>
<evidence type="ECO:0000313" key="1">
    <source>
        <dbReference type="EMBL" id="EUB54435.1"/>
    </source>
</evidence>
<dbReference type="RefSeq" id="XP_024345631.1">
    <property type="nucleotide sequence ID" value="XM_024499960.1"/>
</dbReference>